<keyword evidence="3" id="KW-0964">Secreted</keyword>
<evidence type="ECO:0000256" key="5">
    <source>
        <dbReference type="ARBA" id="ARBA00023211"/>
    </source>
</evidence>
<keyword evidence="6" id="KW-0732">Signal</keyword>
<dbReference type="Gene3D" id="2.60.120.10">
    <property type="entry name" value="Jelly Rolls"/>
    <property type="match status" value="1"/>
</dbReference>
<dbReference type="CDD" id="cd02241">
    <property type="entry name" value="cupin_OxOx"/>
    <property type="match status" value="1"/>
</dbReference>
<dbReference type="SMART" id="SM00835">
    <property type="entry name" value="Cupin_1"/>
    <property type="match status" value="1"/>
</dbReference>
<dbReference type="AlphaFoldDB" id="A0A6A6ZPU6"/>
<evidence type="ECO:0000313" key="8">
    <source>
        <dbReference type="EMBL" id="KAF2823120.1"/>
    </source>
</evidence>
<evidence type="ECO:0000256" key="2">
    <source>
        <dbReference type="ARBA" id="ARBA00007456"/>
    </source>
</evidence>
<dbReference type="GO" id="GO:0005576">
    <property type="term" value="C:extracellular region"/>
    <property type="evidence" value="ECO:0007669"/>
    <property type="project" value="UniProtKB-SubCell"/>
</dbReference>
<comment type="similarity">
    <text evidence="2">Belongs to the germin family.</text>
</comment>
<feature type="signal peptide" evidence="6">
    <location>
        <begin position="1"/>
        <end position="17"/>
    </location>
</feature>
<dbReference type="EMBL" id="MU006233">
    <property type="protein sequence ID" value="KAF2823120.1"/>
    <property type="molecule type" value="Genomic_DNA"/>
</dbReference>
<evidence type="ECO:0000313" key="9">
    <source>
        <dbReference type="Proteomes" id="UP000799424"/>
    </source>
</evidence>
<dbReference type="SUPFAM" id="SSF51182">
    <property type="entry name" value="RmlC-like cupins"/>
    <property type="match status" value="1"/>
</dbReference>
<dbReference type="Pfam" id="PF00190">
    <property type="entry name" value="Cupin_1"/>
    <property type="match status" value="1"/>
</dbReference>
<evidence type="ECO:0000256" key="6">
    <source>
        <dbReference type="SAM" id="SignalP"/>
    </source>
</evidence>
<organism evidence="8 9">
    <name type="scientific">Ophiobolus disseminans</name>
    <dbReference type="NCBI Taxonomy" id="1469910"/>
    <lineage>
        <taxon>Eukaryota</taxon>
        <taxon>Fungi</taxon>
        <taxon>Dikarya</taxon>
        <taxon>Ascomycota</taxon>
        <taxon>Pezizomycotina</taxon>
        <taxon>Dothideomycetes</taxon>
        <taxon>Pleosporomycetidae</taxon>
        <taxon>Pleosporales</taxon>
        <taxon>Pleosporineae</taxon>
        <taxon>Phaeosphaeriaceae</taxon>
        <taxon>Ophiobolus</taxon>
    </lineage>
</organism>
<keyword evidence="5" id="KW-0464">Manganese</keyword>
<evidence type="ECO:0000256" key="4">
    <source>
        <dbReference type="ARBA" id="ARBA00022723"/>
    </source>
</evidence>
<evidence type="ECO:0000259" key="7">
    <source>
        <dbReference type="SMART" id="SM00835"/>
    </source>
</evidence>
<reference evidence="8" key="1">
    <citation type="journal article" date="2020" name="Stud. Mycol.">
        <title>101 Dothideomycetes genomes: a test case for predicting lifestyles and emergence of pathogens.</title>
        <authorList>
            <person name="Haridas S."/>
            <person name="Albert R."/>
            <person name="Binder M."/>
            <person name="Bloem J."/>
            <person name="Labutti K."/>
            <person name="Salamov A."/>
            <person name="Andreopoulos B."/>
            <person name="Baker S."/>
            <person name="Barry K."/>
            <person name="Bills G."/>
            <person name="Bluhm B."/>
            <person name="Cannon C."/>
            <person name="Castanera R."/>
            <person name="Culley D."/>
            <person name="Daum C."/>
            <person name="Ezra D."/>
            <person name="Gonzalez J."/>
            <person name="Henrissat B."/>
            <person name="Kuo A."/>
            <person name="Liang C."/>
            <person name="Lipzen A."/>
            <person name="Lutzoni F."/>
            <person name="Magnuson J."/>
            <person name="Mondo S."/>
            <person name="Nolan M."/>
            <person name="Ohm R."/>
            <person name="Pangilinan J."/>
            <person name="Park H.-J."/>
            <person name="Ramirez L."/>
            <person name="Alfaro M."/>
            <person name="Sun H."/>
            <person name="Tritt A."/>
            <person name="Yoshinaga Y."/>
            <person name="Zwiers L.-H."/>
            <person name="Turgeon B."/>
            <person name="Goodwin S."/>
            <person name="Spatafora J."/>
            <person name="Crous P."/>
            <person name="Grigoriev I."/>
        </authorList>
    </citation>
    <scope>NUCLEOTIDE SEQUENCE</scope>
    <source>
        <strain evidence="8">CBS 113818</strain>
    </source>
</reference>
<dbReference type="Proteomes" id="UP000799424">
    <property type="component" value="Unassembled WGS sequence"/>
</dbReference>
<dbReference type="InterPro" id="IPR014710">
    <property type="entry name" value="RmlC-like_jellyroll"/>
</dbReference>
<evidence type="ECO:0000256" key="1">
    <source>
        <dbReference type="ARBA" id="ARBA00004613"/>
    </source>
</evidence>
<feature type="chain" id="PRO_5025452908" evidence="6">
    <location>
        <begin position="18"/>
        <end position="310"/>
    </location>
</feature>
<dbReference type="InterPro" id="IPR001929">
    <property type="entry name" value="Germin"/>
</dbReference>
<dbReference type="OrthoDB" id="1921208at2759"/>
<protein>
    <submittedName>
        <fullName evidence="8">RmlC-like cupin</fullName>
    </submittedName>
</protein>
<evidence type="ECO:0000256" key="3">
    <source>
        <dbReference type="ARBA" id="ARBA00022525"/>
    </source>
</evidence>
<feature type="domain" description="Cupin type-1" evidence="7">
    <location>
        <begin position="95"/>
        <end position="260"/>
    </location>
</feature>
<dbReference type="InterPro" id="IPR011051">
    <property type="entry name" value="RmlC_Cupin_sf"/>
</dbReference>
<gene>
    <name evidence="8" type="ORF">CC86DRAFT_356995</name>
</gene>
<name>A0A6A6ZPU6_9PLEO</name>
<proteinExistence type="inferred from homology"/>
<dbReference type="PANTHER" id="PTHR31238">
    <property type="entry name" value="GERMIN-LIKE PROTEIN SUBFAMILY 3 MEMBER 3"/>
    <property type="match status" value="1"/>
</dbReference>
<keyword evidence="9" id="KW-1185">Reference proteome</keyword>
<sequence length="310" mass="32717">MHSPTSILALLVAATAASPVALEKPQPLEAREAEIYARFESLNPLTKRDVNPNTVNILTPAQLTAQRNALFLAQTETAREAILFPNAPNAANDTFQFINNTVTAPTGGTILLSTINNFPALGATGLSQAVGFVNPCGLNTPHWHPRANEFLTVTQGTLIGALLLENDSGFGNVVGAAPPVVGPYQQIETTLSNYTGMLFPKGLIHWQFNPSCEPAVFVAGFDIPDPGRVEAARGFFSGTPDEVLDASLGYSEFLSPKQIAGLRPTLTSSFTSIVESCAKKCGIPFEAEASPVSSSVTAPSASASGYHYRA</sequence>
<comment type="subcellular location">
    <subcellularLocation>
        <location evidence="1">Secreted</location>
    </subcellularLocation>
</comment>
<dbReference type="GO" id="GO:0030145">
    <property type="term" value="F:manganese ion binding"/>
    <property type="evidence" value="ECO:0007669"/>
    <property type="project" value="InterPro"/>
</dbReference>
<accession>A0A6A6ZPU6</accession>
<dbReference type="InterPro" id="IPR006045">
    <property type="entry name" value="Cupin_1"/>
</dbReference>
<keyword evidence="4" id="KW-0479">Metal-binding</keyword>